<reference evidence="1 2" key="1">
    <citation type="submission" date="2013-02" db="EMBL/GenBank/DDBJ databases">
        <title>Genome sequence of Clostridium saccharoperbutylacetonicum N1-4(HMT).</title>
        <authorList>
            <person name="Poehlein A."/>
            <person name="Daniel R."/>
        </authorList>
    </citation>
    <scope>NUCLEOTIDE SEQUENCE [LARGE SCALE GENOMIC DNA]</scope>
    <source>
        <strain evidence="2">N1-4(HMT)</strain>
    </source>
</reference>
<dbReference type="AlphaFoldDB" id="M1MIZ6"/>
<keyword evidence="2" id="KW-1185">Reference proteome</keyword>
<dbReference type="EMBL" id="CP004121">
    <property type="protein sequence ID" value="AGF57904.1"/>
    <property type="molecule type" value="Genomic_DNA"/>
</dbReference>
<accession>M1MIZ6</accession>
<evidence type="ECO:0000313" key="2">
    <source>
        <dbReference type="Proteomes" id="UP000011728"/>
    </source>
</evidence>
<protein>
    <recommendedName>
        <fullName evidence="3">Spo0E like sporulation regulatory protein</fullName>
    </recommendedName>
</protein>
<gene>
    <name evidence="1" type="ORF">Cspa_c41510</name>
</gene>
<organism evidence="1 2">
    <name type="scientific">Clostridium saccharoperbutylacetonicum N1-4(HMT)</name>
    <dbReference type="NCBI Taxonomy" id="931276"/>
    <lineage>
        <taxon>Bacteria</taxon>
        <taxon>Bacillati</taxon>
        <taxon>Bacillota</taxon>
        <taxon>Clostridia</taxon>
        <taxon>Eubacteriales</taxon>
        <taxon>Clostridiaceae</taxon>
        <taxon>Clostridium</taxon>
    </lineage>
</organism>
<dbReference type="KEGG" id="csr:Cspa_c41510"/>
<sequence length="66" mass="7839">MNKYTLLRLRCNILIRKFILNSLLSVLRPSNKLVIIISQNLDKHIVAYHKRIHNIYASKFHLNLVN</sequence>
<dbReference type="HOGENOM" id="CLU_203081_1_0_9"/>
<dbReference type="eggNOG" id="ENOG50328RV">
    <property type="taxonomic scope" value="Bacteria"/>
</dbReference>
<evidence type="ECO:0008006" key="3">
    <source>
        <dbReference type="Google" id="ProtNLM"/>
    </source>
</evidence>
<evidence type="ECO:0000313" key="1">
    <source>
        <dbReference type="EMBL" id="AGF57904.1"/>
    </source>
</evidence>
<proteinExistence type="predicted"/>
<name>M1MIZ6_9CLOT</name>
<dbReference type="Proteomes" id="UP000011728">
    <property type="component" value="Chromosome"/>
</dbReference>